<evidence type="ECO:0000313" key="3">
    <source>
        <dbReference type="Proteomes" id="UP001044222"/>
    </source>
</evidence>
<evidence type="ECO:0000256" key="1">
    <source>
        <dbReference type="SAM" id="MobiDB-lite"/>
    </source>
</evidence>
<dbReference type="GO" id="GO:0000408">
    <property type="term" value="C:EKC/KEOPS complex"/>
    <property type="evidence" value="ECO:0007669"/>
    <property type="project" value="InterPro"/>
</dbReference>
<dbReference type="Proteomes" id="UP001044222">
    <property type="component" value="Chromosome 6"/>
</dbReference>
<dbReference type="InterPro" id="IPR027893">
    <property type="entry name" value="GON7_meta"/>
</dbReference>
<comment type="caution">
    <text evidence="2">The sequence shown here is derived from an EMBL/GenBank/DDBJ whole genome shotgun (WGS) entry which is preliminary data.</text>
</comment>
<dbReference type="AlphaFoldDB" id="A0A9D3RXJ3"/>
<protein>
    <submittedName>
        <fullName evidence="2">Uncharacterized protein</fullName>
    </submittedName>
</protein>
<feature type="compositionally biased region" description="Basic and acidic residues" evidence="1">
    <location>
        <begin position="56"/>
        <end position="65"/>
    </location>
</feature>
<evidence type="ECO:0000313" key="2">
    <source>
        <dbReference type="EMBL" id="KAG5846898.1"/>
    </source>
</evidence>
<dbReference type="Pfam" id="PF15387">
    <property type="entry name" value="DUF4611"/>
    <property type="match status" value="1"/>
</dbReference>
<sequence>MAACELRGELKFRDGEKKEFVVKTENNLKNVLAGVQKMNADVSAVLTELVLREKGSVKNGKGDVHVDDEEEDDSDEEDEKEIQDRTKATSSEPPAKRTKSLRA</sequence>
<accession>A0A9D3RXJ3</accession>
<gene>
    <name evidence="2" type="ORF">ANANG_G00119860</name>
</gene>
<feature type="compositionally biased region" description="Acidic residues" evidence="1">
    <location>
        <begin position="66"/>
        <end position="81"/>
    </location>
</feature>
<reference evidence="2" key="1">
    <citation type="submission" date="2021-01" db="EMBL/GenBank/DDBJ databases">
        <title>A chromosome-scale assembly of European eel, Anguilla anguilla.</title>
        <authorList>
            <person name="Henkel C."/>
            <person name="Jong-Raadsen S.A."/>
            <person name="Dufour S."/>
            <person name="Weltzien F.-A."/>
            <person name="Palstra A.P."/>
            <person name="Pelster B."/>
            <person name="Spaink H.P."/>
            <person name="Van Den Thillart G.E."/>
            <person name="Jansen H."/>
            <person name="Zahm M."/>
            <person name="Klopp C."/>
            <person name="Cedric C."/>
            <person name="Louis A."/>
            <person name="Berthelot C."/>
            <person name="Parey E."/>
            <person name="Roest Crollius H."/>
            <person name="Montfort J."/>
            <person name="Robinson-Rechavi M."/>
            <person name="Bucao C."/>
            <person name="Bouchez O."/>
            <person name="Gislard M."/>
            <person name="Lluch J."/>
            <person name="Milhes M."/>
            <person name="Lampietro C."/>
            <person name="Lopez Roques C."/>
            <person name="Donnadieu C."/>
            <person name="Braasch I."/>
            <person name="Desvignes T."/>
            <person name="Postlethwait J."/>
            <person name="Bobe J."/>
            <person name="Guiguen Y."/>
            <person name="Dirks R."/>
        </authorList>
    </citation>
    <scope>NUCLEOTIDE SEQUENCE</scope>
    <source>
        <strain evidence="2">Tag_6206</strain>
        <tissue evidence="2">Liver</tissue>
    </source>
</reference>
<proteinExistence type="predicted"/>
<dbReference type="EMBL" id="JAFIRN010000006">
    <property type="protein sequence ID" value="KAG5846898.1"/>
    <property type="molecule type" value="Genomic_DNA"/>
</dbReference>
<keyword evidence="3" id="KW-1185">Reference proteome</keyword>
<organism evidence="2 3">
    <name type="scientific">Anguilla anguilla</name>
    <name type="common">European freshwater eel</name>
    <name type="synonym">Muraena anguilla</name>
    <dbReference type="NCBI Taxonomy" id="7936"/>
    <lineage>
        <taxon>Eukaryota</taxon>
        <taxon>Metazoa</taxon>
        <taxon>Chordata</taxon>
        <taxon>Craniata</taxon>
        <taxon>Vertebrata</taxon>
        <taxon>Euteleostomi</taxon>
        <taxon>Actinopterygii</taxon>
        <taxon>Neopterygii</taxon>
        <taxon>Teleostei</taxon>
        <taxon>Anguilliformes</taxon>
        <taxon>Anguillidae</taxon>
        <taxon>Anguilla</taxon>
    </lineage>
</organism>
<name>A0A9D3RXJ3_ANGAN</name>
<feature type="region of interest" description="Disordered" evidence="1">
    <location>
        <begin position="56"/>
        <end position="103"/>
    </location>
</feature>